<dbReference type="EMBL" id="ML208262">
    <property type="protein sequence ID" value="TFK75709.1"/>
    <property type="molecule type" value="Genomic_DNA"/>
</dbReference>
<keyword evidence="2" id="KW-1185">Reference proteome</keyword>
<evidence type="ECO:0000313" key="1">
    <source>
        <dbReference type="EMBL" id="TFK75709.1"/>
    </source>
</evidence>
<dbReference type="Proteomes" id="UP000308600">
    <property type="component" value="Unassembled WGS sequence"/>
</dbReference>
<organism evidence="1 2">
    <name type="scientific">Pluteus cervinus</name>
    <dbReference type="NCBI Taxonomy" id="181527"/>
    <lineage>
        <taxon>Eukaryota</taxon>
        <taxon>Fungi</taxon>
        <taxon>Dikarya</taxon>
        <taxon>Basidiomycota</taxon>
        <taxon>Agaricomycotina</taxon>
        <taxon>Agaricomycetes</taxon>
        <taxon>Agaricomycetidae</taxon>
        <taxon>Agaricales</taxon>
        <taxon>Pluteineae</taxon>
        <taxon>Pluteaceae</taxon>
        <taxon>Pluteus</taxon>
    </lineage>
</organism>
<reference evidence="1 2" key="1">
    <citation type="journal article" date="2019" name="Nat. Ecol. Evol.">
        <title>Megaphylogeny resolves global patterns of mushroom evolution.</title>
        <authorList>
            <person name="Varga T."/>
            <person name="Krizsan K."/>
            <person name="Foldi C."/>
            <person name="Dima B."/>
            <person name="Sanchez-Garcia M."/>
            <person name="Sanchez-Ramirez S."/>
            <person name="Szollosi G.J."/>
            <person name="Szarkandi J.G."/>
            <person name="Papp V."/>
            <person name="Albert L."/>
            <person name="Andreopoulos W."/>
            <person name="Angelini C."/>
            <person name="Antonin V."/>
            <person name="Barry K.W."/>
            <person name="Bougher N.L."/>
            <person name="Buchanan P."/>
            <person name="Buyck B."/>
            <person name="Bense V."/>
            <person name="Catcheside P."/>
            <person name="Chovatia M."/>
            <person name="Cooper J."/>
            <person name="Damon W."/>
            <person name="Desjardin D."/>
            <person name="Finy P."/>
            <person name="Geml J."/>
            <person name="Haridas S."/>
            <person name="Hughes K."/>
            <person name="Justo A."/>
            <person name="Karasinski D."/>
            <person name="Kautmanova I."/>
            <person name="Kiss B."/>
            <person name="Kocsube S."/>
            <person name="Kotiranta H."/>
            <person name="LaButti K.M."/>
            <person name="Lechner B.E."/>
            <person name="Liimatainen K."/>
            <person name="Lipzen A."/>
            <person name="Lukacs Z."/>
            <person name="Mihaltcheva S."/>
            <person name="Morgado L.N."/>
            <person name="Niskanen T."/>
            <person name="Noordeloos M.E."/>
            <person name="Ohm R.A."/>
            <person name="Ortiz-Santana B."/>
            <person name="Ovrebo C."/>
            <person name="Racz N."/>
            <person name="Riley R."/>
            <person name="Savchenko A."/>
            <person name="Shiryaev A."/>
            <person name="Soop K."/>
            <person name="Spirin V."/>
            <person name="Szebenyi C."/>
            <person name="Tomsovsky M."/>
            <person name="Tulloss R.E."/>
            <person name="Uehling J."/>
            <person name="Grigoriev I.V."/>
            <person name="Vagvolgyi C."/>
            <person name="Papp T."/>
            <person name="Martin F.M."/>
            <person name="Miettinen O."/>
            <person name="Hibbett D.S."/>
            <person name="Nagy L.G."/>
        </authorList>
    </citation>
    <scope>NUCLEOTIDE SEQUENCE [LARGE SCALE GENOMIC DNA]</scope>
    <source>
        <strain evidence="1 2">NL-1719</strain>
    </source>
</reference>
<accession>A0ACD3BDC1</accession>
<protein>
    <submittedName>
        <fullName evidence="1">Uncharacterized protein</fullName>
    </submittedName>
</protein>
<gene>
    <name evidence="1" type="ORF">BDN72DRAFT_867954</name>
</gene>
<proteinExistence type="predicted"/>
<evidence type="ECO:0000313" key="2">
    <source>
        <dbReference type="Proteomes" id="UP000308600"/>
    </source>
</evidence>
<sequence length="409" mass="44358">MPATQPAPTEVYAASCNPPRRAKRPRKEDMPDIPSPSGNKTPVSAPALSTTRAAVPILPKRNTEQSAPVTLSATHASQGVPPPAKRGRKPGPLSRSAREAQRKLNHSIIEKARRTKINDALATLRQMVPADYGRSPVEEDSDEEESYDEGGPKKQKAKPKGKREEKEKEFKLEILVKTVSYMQDLLKRVEELEGSARPCANCGQAASKKRKRNLSGEDEESDFYMSQHPSTHDGKRRLVDVSTSPRQPSSLIAAQPDPDNSRLPSISSWLPESPIDPRLLPTPKAVMHHNQSPSYLPSPPASTRFDPVRNSQVPPTLALGPIATSAMLPTSGSGSSRSPEDESAASLLLQIASSPPLRPTTTSSPPSDLVFQMPKLAAPRHLTPLTSLAQPVYQAQTPASLLGLTQRKK</sequence>
<name>A0ACD3BDC1_9AGAR</name>